<dbReference type="EMBL" id="AMQM01004807">
    <property type="status" value="NOT_ANNOTATED_CDS"/>
    <property type="molecule type" value="Genomic_DNA"/>
</dbReference>
<reference evidence="7" key="1">
    <citation type="submission" date="2012-12" db="EMBL/GenBank/DDBJ databases">
        <authorList>
            <person name="Hellsten U."/>
            <person name="Grimwood J."/>
            <person name="Chapman J.A."/>
            <person name="Shapiro H."/>
            <person name="Aerts A."/>
            <person name="Otillar R.P."/>
            <person name="Terry A.Y."/>
            <person name="Boore J.L."/>
            <person name="Simakov O."/>
            <person name="Marletaz F."/>
            <person name="Cho S.-J."/>
            <person name="Edsinger-Gonzales E."/>
            <person name="Havlak P."/>
            <person name="Kuo D.-H."/>
            <person name="Larsson T."/>
            <person name="Lv J."/>
            <person name="Arendt D."/>
            <person name="Savage R."/>
            <person name="Osoegawa K."/>
            <person name="de Jong P."/>
            <person name="Lindberg D.R."/>
            <person name="Seaver E.C."/>
            <person name="Weisblat D.A."/>
            <person name="Putnam N.H."/>
            <person name="Grigoriev I.V."/>
            <person name="Rokhsar D.S."/>
        </authorList>
    </citation>
    <scope>NUCLEOTIDE SEQUENCE</scope>
</reference>
<dbReference type="GO" id="GO:0005634">
    <property type="term" value="C:nucleus"/>
    <property type="evidence" value="ECO:0000318"/>
    <property type="project" value="GO_Central"/>
</dbReference>
<dbReference type="InterPro" id="IPR000504">
    <property type="entry name" value="RRM_dom"/>
</dbReference>
<reference evidence="5 7" key="2">
    <citation type="journal article" date="2013" name="Nature">
        <title>Insights into bilaterian evolution from three spiralian genomes.</title>
        <authorList>
            <person name="Simakov O."/>
            <person name="Marletaz F."/>
            <person name="Cho S.J."/>
            <person name="Edsinger-Gonzales E."/>
            <person name="Havlak P."/>
            <person name="Hellsten U."/>
            <person name="Kuo D.H."/>
            <person name="Larsson T."/>
            <person name="Lv J."/>
            <person name="Arendt D."/>
            <person name="Savage R."/>
            <person name="Osoegawa K."/>
            <person name="de Jong P."/>
            <person name="Grimwood J."/>
            <person name="Chapman J.A."/>
            <person name="Shapiro H."/>
            <person name="Aerts A."/>
            <person name="Otillar R.P."/>
            <person name="Terry A.Y."/>
            <person name="Boore J.L."/>
            <person name="Grigoriev I.V."/>
            <person name="Lindberg D.R."/>
            <person name="Seaver E.C."/>
            <person name="Weisblat D.A."/>
            <person name="Putnam N.H."/>
            <person name="Rokhsar D.S."/>
        </authorList>
    </citation>
    <scope>NUCLEOTIDE SEQUENCE</scope>
</reference>
<dbReference type="GeneID" id="20210242"/>
<dbReference type="HOGENOM" id="CLU_052367_0_1_1"/>
<feature type="compositionally biased region" description="Polar residues" evidence="3">
    <location>
        <begin position="64"/>
        <end position="82"/>
    </location>
</feature>
<name>T1FN44_HELRO</name>
<dbReference type="Proteomes" id="UP000015101">
    <property type="component" value="Unassembled WGS sequence"/>
</dbReference>
<organism evidence="6 7">
    <name type="scientific">Helobdella robusta</name>
    <name type="common">Californian leech</name>
    <dbReference type="NCBI Taxonomy" id="6412"/>
    <lineage>
        <taxon>Eukaryota</taxon>
        <taxon>Metazoa</taxon>
        <taxon>Spiralia</taxon>
        <taxon>Lophotrochozoa</taxon>
        <taxon>Annelida</taxon>
        <taxon>Clitellata</taxon>
        <taxon>Hirudinea</taxon>
        <taxon>Rhynchobdellida</taxon>
        <taxon>Glossiphoniidae</taxon>
        <taxon>Helobdella</taxon>
    </lineage>
</organism>
<evidence type="ECO:0000256" key="1">
    <source>
        <dbReference type="ARBA" id="ARBA00022884"/>
    </source>
</evidence>
<dbReference type="SUPFAM" id="SSF54928">
    <property type="entry name" value="RNA-binding domain, RBD"/>
    <property type="match status" value="1"/>
</dbReference>
<accession>T1FN44</accession>
<feature type="region of interest" description="Disordered" evidence="3">
    <location>
        <begin position="15"/>
        <end position="84"/>
    </location>
</feature>
<dbReference type="CTD" id="20210242"/>
<evidence type="ECO:0000313" key="5">
    <source>
        <dbReference type="EMBL" id="ESO03182.1"/>
    </source>
</evidence>
<reference evidence="6" key="3">
    <citation type="submission" date="2015-06" db="UniProtKB">
        <authorList>
            <consortium name="EnsemblMetazoa"/>
        </authorList>
    </citation>
    <scope>IDENTIFICATION</scope>
</reference>
<gene>
    <name evidence="6" type="primary">20210242</name>
    <name evidence="5" type="ORF">HELRODRAFT_185670</name>
</gene>
<dbReference type="KEGG" id="hro:HELRODRAFT_185670"/>
<dbReference type="GO" id="GO:0003729">
    <property type="term" value="F:mRNA binding"/>
    <property type="evidence" value="ECO:0000318"/>
    <property type="project" value="GO_Central"/>
</dbReference>
<evidence type="ECO:0000256" key="3">
    <source>
        <dbReference type="SAM" id="MobiDB-lite"/>
    </source>
</evidence>
<dbReference type="InterPro" id="IPR012677">
    <property type="entry name" value="Nucleotide-bd_a/b_plait_sf"/>
</dbReference>
<dbReference type="InterPro" id="IPR035979">
    <property type="entry name" value="RBD_domain_sf"/>
</dbReference>
<dbReference type="EnsemblMetazoa" id="HelroT185670">
    <property type="protein sequence ID" value="HelroP185670"/>
    <property type="gene ID" value="HelroG185670"/>
</dbReference>
<feature type="compositionally biased region" description="Low complexity" evidence="3">
    <location>
        <begin position="30"/>
        <end position="42"/>
    </location>
</feature>
<dbReference type="PANTHER" id="PTHR19965:SF82">
    <property type="entry name" value="THO COMPLEX SUBUNIT 4"/>
    <property type="match status" value="1"/>
</dbReference>
<keyword evidence="1 2" id="KW-0694">RNA-binding</keyword>
<evidence type="ECO:0000313" key="7">
    <source>
        <dbReference type="Proteomes" id="UP000015101"/>
    </source>
</evidence>
<dbReference type="PANTHER" id="PTHR19965">
    <property type="entry name" value="RNA AND EXPORT FACTOR BINDING PROTEIN"/>
    <property type="match status" value="1"/>
</dbReference>
<dbReference type="InterPro" id="IPR025715">
    <property type="entry name" value="FoP_C"/>
</dbReference>
<evidence type="ECO:0000259" key="4">
    <source>
        <dbReference type="PROSITE" id="PS50102"/>
    </source>
</evidence>
<feature type="compositionally biased region" description="Polar residues" evidence="3">
    <location>
        <begin position="47"/>
        <end position="56"/>
    </location>
</feature>
<protein>
    <recommendedName>
        <fullName evidence="4">RRM domain-containing protein</fullName>
    </recommendedName>
</protein>
<dbReference type="InParanoid" id="T1FN44"/>
<feature type="region of interest" description="Disordered" evidence="3">
    <location>
        <begin position="190"/>
        <end position="263"/>
    </location>
</feature>
<dbReference type="eggNOG" id="KOG0533">
    <property type="taxonomic scope" value="Eukaryota"/>
</dbReference>
<dbReference type="Pfam" id="PF13865">
    <property type="entry name" value="FoP_duplication"/>
    <property type="match status" value="1"/>
</dbReference>
<feature type="compositionally biased region" description="Low complexity" evidence="3">
    <location>
        <begin position="211"/>
        <end position="238"/>
    </location>
</feature>
<dbReference type="Gene3D" id="3.30.70.330">
    <property type="match status" value="1"/>
</dbReference>
<dbReference type="Pfam" id="PF00076">
    <property type="entry name" value="RRM_1"/>
    <property type="match status" value="1"/>
</dbReference>
<dbReference type="SMART" id="SM00360">
    <property type="entry name" value="RRM"/>
    <property type="match status" value="1"/>
</dbReference>
<dbReference type="PROSITE" id="PS50102">
    <property type="entry name" value="RRM"/>
    <property type="match status" value="1"/>
</dbReference>
<dbReference type="EMBL" id="KB096676">
    <property type="protein sequence ID" value="ESO03182.1"/>
    <property type="molecule type" value="Genomic_DNA"/>
</dbReference>
<dbReference type="RefSeq" id="XP_009018875.1">
    <property type="nucleotide sequence ID" value="XM_009020627.1"/>
</dbReference>
<dbReference type="OrthoDB" id="1049195at2759"/>
<evidence type="ECO:0000256" key="2">
    <source>
        <dbReference type="PROSITE-ProRule" id="PRU00176"/>
    </source>
</evidence>
<evidence type="ECO:0000313" key="6">
    <source>
        <dbReference type="EnsemblMetazoa" id="HelroP185670"/>
    </source>
</evidence>
<dbReference type="STRING" id="6412.T1FN44"/>
<feature type="compositionally biased region" description="Basic and acidic residues" evidence="3">
    <location>
        <begin position="240"/>
        <end position="250"/>
    </location>
</feature>
<dbReference type="AlphaFoldDB" id="T1FN44"/>
<proteinExistence type="predicted"/>
<dbReference type="GO" id="GO:0006406">
    <property type="term" value="P:mRNA export from nucleus"/>
    <property type="evidence" value="ECO:0000318"/>
    <property type="project" value="GO_Central"/>
</dbReference>
<keyword evidence="7" id="KW-1185">Reference proteome</keyword>
<dbReference type="InterPro" id="IPR051229">
    <property type="entry name" value="ALYREF_mRNA_export"/>
</dbReference>
<feature type="domain" description="RRM" evidence="4">
    <location>
        <begin position="107"/>
        <end position="184"/>
    </location>
</feature>
<sequence length="263" mass="30283">MASNKIDMSLDDIIKLNKPQMKTGRRNVSQQQQPRRFNNQQFASGGYNDNRQNRNFGVSRGRVTKTSPRYNNRQSNNSSDSTWVHDKFDDFKPNVLPPVPVQRPTSTIIRISNLNYTVSDQDIKELFGEFGSMIRSSLNYDRSGRSLGSAEVEYSNREAAMKACEQYNKVPLDGLPMEIAFVRNSNPQDMGSRLGAKKNVEPYSRNNFSVRGRFQNNNNNRGSRPNQQRPRPQQQQGQRVKKEDLTKEQLDADLDDYLNKMDH</sequence>
<dbReference type="OMA" id="KLCKGQP"/>